<feature type="region of interest" description="Disordered" evidence="1">
    <location>
        <begin position="418"/>
        <end position="569"/>
    </location>
</feature>
<evidence type="ECO:0000313" key="3">
    <source>
        <dbReference type="Proteomes" id="UP001498771"/>
    </source>
</evidence>
<dbReference type="EMBL" id="JBBJBU010000001">
    <property type="protein sequence ID" value="KAK7208284.1"/>
    <property type="molecule type" value="Genomic_DNA"/>
</dbReference>
<dbReference type="Pfam" id="PF02112">
    <property type="entry name" value="PDEase_II"/>
    <property type="match status" value="1"/>
</dbReference>
<sequence length="646" mass="69412">MSGIQNAIRYSDPSLSPLISGFSGTNVSGPSPVSPLSSFLLSAPSPTQPKPPASSPAPLASSSPSPSFPGPNSTSAPQYLGTGLLPYPCKLTNAAYVARELVAAVCVTHAHLDHLAGFVINSSCFTADNPKVLAGLPWVVDCILKYMFNNVIWPNMTNEGDEPIGLVTLRRLDCAASSQHIRTNVEDTKAYYVKDTIISEEENEEEDEDAPPISPIDNSFEDEEHYEAIANGLEIRAFPVSHGCLHQHGGVSRAFESSAFFIRDIASGKEILMFGDVEPDSISIDPRNRPVWVAAARKFGRNKLSAIFIECSYASVQPEHSLFGHLSPTFLIQELKMFASLLKCDMPGQLIDDNTTTTTGSIHSRHGSRSFDDFTFDQEQTVSHTPTGYASPSTNVPSVHFAADNPKYLSTSNVPLSVQQQLPSSNQQSHQLSHPYSLHPHPHYHRHSKHKAMHQYSPATSRRASSVSVSSMGSGGSIQSPSSTPLLQGFSEPPPELDAPVVYLRNPPTASANASSGSNANYNSSKLQSQRRTSLLSNPPFRPGTSPEESTVSEPSPQQQQQRGSAASDSLGPLAGLIVVINHVKGLVDGDQVLAAGGGEFVNQSGSGPLYAEDIILAELETLLMEEEDLAGLRFVMARTGQSLVF</sequence>
<dbReference type="InterPro" id="IPR000396">
    <property type="entry name" value="Pdiesterase2"/>
</dbReference>
<dbReference type="PANTHER" id="PTHR28283">
    <property type="entry name" value="3',5'-CYCLIC-NUCLEOTIDE PHOSPHODIESTERASE 1"/>
    <property type="match status" value="1"/>
</dbReference>
<feature type="compositionally biased region" description="Low complexity" evidence="1">
    <location>
        <begin position="457"/>
        <end position="484"/>
    </location>
</feature>
<feature type="region of interest" description="Disordered" evidence="1">
    <location>
        <begin position="26"/>
        <end position="73"/>
    </location>
</feature>
<dbReference type="SUPFAM" id="SSF56281">
    <property type="entry name" value="Metallo-hydrolase/oxidoreductase"/>
    <property type="match status" value="1"/>
</dbReference>
<feature type="compositionally biased region" description="Low complexity" evidence="1">
    <location>
        <begin position="545"/>
        <end position="562"/>
    </location>
</feature>
<evidence type="ECO:0000313" key="2">
    <source>
        <dbReference type="EMBL" id="KAK7208284.1"/>
    </source>
</evidence>
<gene>
    <name evidence="2" type="ORF">BZA70DRAFT_43382</name>
</gene>
<dbReference type="Gene3D" id="3.60.15.10">
    <property type="entry name" value="Ribonuclease Z/Hydroxyacylglutathione hydrolase-like"/>
    <property type="match status" value="1"/>
</dbReference>
<dbReference type="PANTHER" id="PTHR28283:SF1">
    <property type="entry name" value="3',5'-CYCLIC-NUCLEOTIDE PHOSPHODIESTERASE 1"/>
    <property type="match status" value="1"/>
</dbReference>
<feature type="compositionally biased region" description="Polar residues" evidence="1">
    <location>
        <begin position="526"/>
        <end position="537"/>
    </location>
</feature>
<accession>A0ABR1FEK2</accession>
<feature type="compositionally biased region" description="Low complexity" evidence="1">
    <location>
        <begin position="28"/>
        <end position="45"/>
    </location>
</feature>
<feature type="compositionally biased region" description="Pro residues" evidence="1">
    <location>
        <begin position="46"/>
        <end position="55"/>
    </location>
</feature>
<reference evidence="2 3" key="1">
    <citation type="submission" date="2024-03" db="EMBL/GenBank/DDBJ databases">
        <title>Genome-scale model development and genomic sequencing of the oleaginous clade Lipomyces.</title>
        <authorList>
            <consortium name="Lawrence Berkeley National Laboratory"/>
            <person name="Czajka J.J."/>
            <person name="Han Y."/>
            <person name="Kim J."/>
            <person name="Mondo S.J."/>
            <person name="Hofstad B.A."/>
            <person name="Robles A."/>
            <person name="Haridas S."/>
            <person name="Riley R."/>
            <person name="LaButti K."/>
            <person name="Pangilinan J."/>
            <person name="Andreopoulos W."/>
            <person name="Lipzen A."/>
            <person name="Yan J."/>
            <person name="Wang M."/>
            <person name="Ng V."/>
            <person name="Grigoriev I.V."/>
            <person name="Spatafora J.W."/>
            <person name="Magnuson J.K."/>
            <person name="Baker S.E."/>
            <person name="Pomraning K.R."/>
        </authorList>
    </citation>
    <scope>NUCLEOTIDE SEQUENCE [LARGE SCALE GENOMIC DNA]</scope>
    <source>
        <strain evidence="2 3">Phaff 52-87</strain>
    </source>
</reference>
<feature type="compositionally biased region" description="Low complexity" evidence="1">
    <location>
        <begin position="427"/>
        <end position="439"/>
    </location>
</feature>
<feature type="compositionally biased region" description="Low complexity" evidence="1">
    <location>
        <begin position="56"/>
        <end position="73"/>
    </location>
</feature>
<keyword evidence="3" id="KW-1185">Reference proteome</keyword>
<feature type="compositionally biased region" description="Low complexity" evidence="1">
    <location>
        <begin position="510"/>
        <end position="525"/>
    </location>
</feature>
<organism evidence="2 3">
    <name type="scientific">Myxozyma melibiosi</name>
    <dbReference type="NCBI Taxonomy" id="54550"/>
    <lineage>
        <taxon>Eukaryota</taxon>
        <taxon>Fungi</taxon>
        <taxon>Dikarya</taxon>
        <taxon>Ascomycota</taxon>
        <taxon>Saccharomycotina</taxon>
        <taxon>Lipomycetes</taxon>
        <taxon>Lipomycetales</taxon>
        <taxon>Lipomycetaceae</taxon>
        <taxon>Myxozyma</taxon>
    </lineage>
</organism>
<proteinExistence type="predicted"/>
<dbReference type="PRINTS" id="PR00388">
    <property type="entry name" value="PDIESTERASE2"/>
</dbReference>
<evidence type="ECO:0000256" key="1">
    <source>
        <dbReference type="SAM" id="MobiDB-lite"/>
    </source>
</evidence>
<dbReference type="Proteomes" id="UP001498771">
    <property type="component" value="Unassembled WGS sequence"/>
</dbReference>
<feature type="compositionally biased region" description="Basic residues" evidence="1">
    <location>
        <begin position="440"/>
        <end position="453"/>
    </location>
</feature>
<dbReference type="RefSeq" id="XP_064771317.1">
    <property type="nucleotide sequence ID" value="XM_064915115.1"/>
</dbReference>
<protein>
    <submittedName>
        <fullName evidence="2">cAMP phosphodiesterases class-II-domain-containing protein</fullName>
    </submittedName>
</protein>
<dbReference type="GeneID" id="90040627"/>
<dbReference type="CDD" id="cd07735">
    <property type="entry name" value="class_II_PDE_MBL-fold"/>
    <property type="match status" value="1"/>
</dbReference>
<name>A0ABR1FEK2_9ASCO</name>
<dbReference type="InterPro" id="IPR036866">
    <property type="entry name" value="RibonucZ/Hydroxyglut_hydro"/>
</dbReference>
<comment type="caution">
    <text evidence="2">The sequence shown here is derived from an EMBL/GenBank/DDBJ whole genome shotgun (WGS) entry which is preliminary data.</text>
</comment>